<dbReference type="SMART" id="SM00698">
    <property type="entry name" value="MORN"/>
    <property type="match status" value="2"/>
</dbReference>
<evidence type="ECO:0000256" key="3">
    <source>
        <dbReference type="ARBA" id="ARBA00022723"/>
    </source>
</evidence>
<evidence type="ECO:0008006" key="13">
    <source>
        <dbReference type="Google" id="ProtNLM"/>
    </source>
</evidence>
<evidence type="ECO:0000256" key="2">
    <source>
        <dbReference type="ARBA" id="ARBA00022614"/>
    </source>
</evidence>
<dbReference type="GO" id="GO:0048471">
    <property type="term" value="C:perinuclear region of cytoplasm"/>
    <property type="evidence" value="ECO:0007669"/>
    <property type="project" value="TreeGrafter"/>
</dbReference>
<keyword evidence="4" id="KW-0677">Repeat</keyword>
<dbReference type="SUPFAM" id="SSF52047">
    <property type="entry name" value="RNI-like"/>
    <property type="match status" value="2"/>
</dbReference>
<evidence type="ECO:0000259" key="8">
    <source>
        <dbReference type="PROSITE" id="PS50089"/>
    </source>
</evidence>
<dbReference type="InterPro" id="IPR003409">
    <property type="entry name" value="MORN"/>
</dbReference>
<dbReference type="GO" id="GO:0005829">
    <property type="term" value="C:cytosol"/>
    <property type="evidence" value="ECO:0007669"/>
    <property type="project" value="TreeGrafter"/>
</dbReference>
<keyword evidence="5 7" id="KW-0863">Zinc-finger</keyword>
<dbReference type="InterPro" id="IPR001763">
    <property type="entry name" value="Rhodanese-like_dom"/>
</dbReference>
<feature type="domain" description="RING-type" evidence="8">
    <location>
        <begin position="3"/>
        <end position="51"/>
    </location>
</feature>
<dbReference type="Pfam" id="PF02493">
    <property type="entry name" value="MORN"/>
    <property type="match status" value="2"/>
</dbReference>
<comment type="caution">
    <text evidence="10">The sequence shown here is derived from an EMBL/GenBank/DDBJ whole genome shotgun (WGS) entry which is preliminary data.</text>
</comment>
<dbReference type="Proteomes" id="UP000265618">
    <property type="component" value="Unassembled WGS sequence"/>
</dbReference>
<sequence>MECGICLDDDPDKHFVVTPCQHAFHESCLEQWFQTEKPGYADTQSGCPQCRVECDMSQCTALSDTDAGVTVLGQAGKDVASQPSRDRAPVPRELRAGTRERRHLTEKIKRILVGPYTYTNGEVYEGGWSGLERAGYGVCTYPDGDVYDGEWSQDLYWGYGTLTDSDGDYLSGLWEEGSLVVQMSLVTMRLEQCMRDGGKMLNLNGKVEGDSGAITLAHSLHLVPNLRELDLADNNITADGAATIGRALHYVPSLVSLNLAAQFIGDAGVATLAQSLHMVPSLLVLSLQDNGITAIGATSLAESLYRVPSLSQLEMDSNPIGDPGALSLVSAIPKLHELYVLRLYDCGVYESIRERVVDIQGCSYPEERQFMVEILLKADWGELAQSLEMFYLECQNNTITDSVKKFHDHSGIEFDLSECHLNDSDVKDLARALVVMPQLESFCTNYNDIGDAGAIALAQALHLVPHLTELELNDNQIGDAGALAVLQALHHVPRLEHLNLMANPIGDTVVAAVAQARARLLPRTSCDRYNYY</sequence>
<protein>
    <recommendedName>
        <fullName evidence="13">RING-type domain-containing protein</fullName>
    </recommendedName>
</protein>
<reference evidence="10 12" key="2">
    <citation type="journal article" date="2018" name="PLoS ONE">
        <title>The draft genome of Kipferlia bialata reveals reductive genome evolution in fornicate parasites.</title>
        <authorList>
            <person name="Tanifuji G."/>
            <person name="Takabayashi S."/>
            <person name="Kume K."/>
            <person name="Takagi M."/>
            <person name="Nakayama T."/>
            <person name="Kamikawa R."/>
            <person name="Inagaki Y."/>
            <person name="Hashimoto T."/>
        </authorList>
    </citation>
    <scope>NUCLEOTIDE SEQUENCE [LARGE SCALE GENOMIC DNA]</scope>
    <source>
        <strain evidence="10">NY0173</strain>
    </source>
</reference>
<dbReference type="InterPro" id="IPR032675">
    <property type="entry name" value="LRR_dom_sf"/>
</dbReference>
<accession>A0A9K3CNN7</accession>
<dbReference type="InterPro" id="IPR027038">
    <property type="entry name" value="RanGap"/>
</dbReference>
<reference evidence="10" key="1">
    <citation type="submission" date="2016-10" db="EMBL/GenBank/DDBJ databases">
        <authorList>
            <person name="Tanifuji G."/>
            <person name="Kume K."/>
            <person name="Nakayama T."/>
            <person name="Takabayashi S."/>
            <person name="Hashimoto T."/>
        </authorList>
    </citation>
    <scope>NUCLEOTIDE SEQUENCE</scope>
    <source>
        <strain evidence="10">NY0173</strain>
    </source>
</reference>
<dbReference type="SMART" id="SM00368">
    <property type="entry name" value="LRR_RI"/>
    <property type="match status" value="7"/>
</dbReference>
<dbReference type="PANTHER" id="PTHR24113">
    <property type="entry name" value="RAN GTPASE-ACTIVATING PROTEIN 1"/>
    <property type="match status" value="1"/>
</dbReference>
<dbReference type="InterPro" id="IPR001841">
    <property type="entry name" value="Znf_RING"/>
</dbReference>
<dbReference type="InterPro" id="IPR013083">
    <property type="entry name" value="Znf_RING/FYVE/PHD"/>
</dbReference>
<keyword evidence="12" id="KW-1185">Reference proteome</keyword>
<dbReference type="SUPFAM" id="SSF57850">
    <property type="entry name" value="RING/U-box"/>
    <property type="match status" value="1"/>
</dbReference>
<dbReference type="Gene3D" id="2.20.110.10">
    <property type="entry name" value="Histone H3 K4-specific methyltransferase SET7/9 N-terminal domain"/>
    <property type="match status" value="1"/>
</dbReference>
<dbReference type="EMBL" id="BDIP01000199">
    <property type="protein sequence ID" value="GIQ80588.1"/>
    <property type="molecule type" value="Genomic_DNA"/>
</dbReference>
<dbReference type="GO" id="GO:0005096">
    <property type="term" value="F:GTPase activator activity"/>
    <property type="evidence" value="ECO:0007669"/>
    <property type="project" value="UniProtKB-KW"/>
</dbReference>
<dbReference type="InterPro" id="IPR001611">
    <property type="entry name" value="Leu-rich_rpt"/>
</dbReference>
<keyword evidence="2" id="KW-0433">Leucine-rich repeat</keyword>
<dbReference type="PROSITE" id="PS50206">
    <property type="entry name" value="RHODANESE_3"/>
    <property type="match status" value="1"/>
</dbReference>
<dbReference type="AlphaFoldDB" id="A0A9K3CNN7"/>
<keyword evidence="3" id="KW-0479">Metal-binding</keyword>
<evidence type="ECO:0000313" key="11">
    <source>
        <dbReference type="EMBL" id="GIQ80588.1"/>
    </source>
</evidence>
<dbReference type="Gene3D" id="3.30.40.10">
    <property type="entry name" value="Zinc/RING finger domain, C3HC4 (zinc finger)"/>
    <property type="match status" value="1"/>
</dbReference>
<dbReference type="GO" id="GO:0008270">
    <property type="term" value="F:zinc ion binding"/>
    <property type="evidence" value="ECO:0007669"/>
    <property type="project" value="UniProtKB-KW"/>
</dbReference>
<dbReference type="PROSITE" id="PS51450">
    <property type="entry name" value="LRR"/>
    <property type="match status" value="1"/>
</dbReference>
<keyword evidence="6" id="KW-0862">Zinc</keyword>
<dbReference type="SUPFAM" id="SSF82185">
    <property type="entry name" value="Histone H3 K4-specific methyltransferase SET7/9 N-terminal domain"/>
    <property type="match status" value="1"/>
</dbReference>
<dbReference type="OrthoDB" id="120976at2759"/>
<gene>
    <name evidence="10" type="ORF">KIPB_000189</name>
    <name evidence="11" type="ORF">KIPB_001413</name>
</gene>
<dbReference type="GO" id="GO:0031267">
    <property type="term" value="F:small GTPase binding"/>
    <property type="evidence" value="ECO:0007669"/>
    <property type="project" value="TreeGrafter"/>
</dbReference>
<dbReference type="InterPro" id="IPR011016">
    <property type="entry name" value="Znf_RING-CH"/>
</dbReference>
<dbReference type="PROSITE" id="PS50089">
    <property type="entry name" value="ZF_RING_2"/>
    <property type="match status" value="1"/>
</dbReference>
<evidence type="ECO:0000256" key="5">
    <source>
        <dbReference type="ARBA" id="ARBA00022771"/>
    </source>
</evidence>
<evidence type="ECO:0000256" key="4">
    <source>
        <dbReference type="ARBA" id="ARBA00022737"/>
    </source>
</evidence>
<evidence type="ECO:0000256" key="1">
    <source>
        <dbReference type="ARBA" id="ARBA00022468"/>
    </source>
</evidence>
<evidence type="ECO:0000256" key="7">
    <source>
        <dbReference type="PROSITE-ProRule" id="PRU00175"/>
    </source>
</evidence>
<dbReference type="Gene3D" id="3.80.10.10">
    <property type="entry name" value="Ribonuclease Inhibitor"/>
    <property type="match status" value="2"/>
</dbReference>
<dbReference type="SMART" id="SM00184">
    <property type="entry name" value="RING"/>
    <property type="match status" value="1"/>
</dbReference>
<keyword evidence="1" id="KW-0343">GTPase activation</keyword>
<dbReference type="GO" id="GO:0006913">
    <property type="term" value="P:nucleocytoplasmic transport"/>
    <property type="evidence" value="ECO:0007669"/>
    <property type="project" value="TreeGrafter"/>
</dbReference>
<evidence type="ECO:0000259" key="9">
    <source>
        <dbReference type="PROSITE" id="PS50206"/>
    </source>
</evidence>
<dbReference type="Pfam" id="PF13516">
    <property type="entry name" value="LRR_6"/>
    <property type="match status" value="5"/>
</dbReference>
<proteinExistence type="predicted"/>
<organism evidence="10 12">
    <name type="scientific">Kipferlia bialata</name>
    <dbReference type="NCBI Taxonomy" id="797122"/>
    <lineage>
        <taxon>Eukaryota</taxon>
        <taxon>Metamonada</taxon>
        <taxon>Carpediemonas-like organisms</taxon>
        <taxon>Kipferlia</taxon>
    </lineage>
</organism>
<dbReference type="Pfam" id="PF13639">
    <property type="entry name" value="zf-RING_2"/>
    <property type="match status" value="1"/>
</dbReference>
<dbReference type="SMART" id="SM00744">
    <property type="entry name" value="RINGv"/>
    <property type="match status" value="1"/>
</dbReference>
<dbReference type="PANTHER" id="PTHR24113:SF12">
    <property type="entry name" value="RAN GTPASE-ACTIVATING PROTEIN 1"/>
    <property type="match status" value="1"/>
</dbReference>
<dbReference type="EMBL" id="BDIP01000020">
    <property type="protein sequence ID" value="GIQ79535.1"/>
    <property type="molecule type" value="Genomic_DNA"/>
</dbReference>
<dbReference type="GO" id="GO:0005634">
    <property type="term" value="C:nucleus"/>
    <property type="evidence" value="ECO:0007669"/>
    <property type="project" value="TreeGrafter"/>
</dbReference>
<evidence type="ECO:0000313" key="12">
    <source>
        <dbReference type="Proteomes" id="UP000265618"/>
    </source>
</evidence>
<evidence type="ECO:0000313" key="10">
    <source>
        <dbReference type="EMBL" id="GIQ79535.1"/>
    </source>
</evidence>
<name>A0A9K3CNN7_9EUKA</name>
<feature type="domain" description="Rhodanese" evidence="9">
    <location>
        <begin position="118"/>
        <end position="140"/>
    </location>
</feature>
<evidence type="ECO:0000256" key="6">
    <source>
        <dbReference type="ARBA" id="ARBA00022833"/>
    </source>
</evidence>